<name>A0A0F8XST5_9ZZZZ</name>
<feature type="domain" description="ATP-dependent DNA ligase family profile" evidence="6">
    <location>
        <begin position="16"/>
        <end position="176"/>
    </location>
</feature>
<evidence type="ECO:0000256" key="5">
    <source>
        <dbReference type="ARBA" id="ARBA00023204"/>
    </source>
</evidence>
<dbReference type="InterPro" id="IPR012340">
    <property type="entry name" value="NA-bd_OB-fold"/>
</dbReference>
<gene>
    <name evidence="8" type="ORF">LCGC14_2906640</name>
</gene>
<dbReference type="InterPro" id="IPR016059">
    <property type="entry name" value="DNA_ligase_ATP-dep_CS"/>
</dbReference>
<sequence>MQCTLAHKYDFHKDVTGWWMSEKYDGIRAIWDGENFMSRTEKLIQAPEWFKEGLPKGVTLDGELWCGRGEFQKTVGIVRSHEGNSDWSSVKYMVFDIVVDRTTVGERLELLDDLECSQPGGCFPHVEVVHQTICEDLDHLKEFELQILNAGGEGVMLKAPNSMYEYKRTKKLLKMKRMKKSIADVVGYTPGKGRHEGKVGALLCNWMLDCGPELTVRKIAVGSGLTDLERENPPEVGSVIKIKYFDVTEAGMPRFPVYEGVL</sequence>
<dbReference type="SUPFAM" id="SSF56091">
    <property type="entry name" value="DNA ligase/mRNA capping enzyme, catalytic domain"/>
    <property type="match status" value="1"/>
</dbReference>
<dbReference type="NCBIfam" id="NF006592">
    <property type="entry name" value="PRK09125.1"/>
    <property type="match status" value="1"/>
</dbReference>
<evidence type="ECO:0000259" key="7">
    <source>
        <dbReference type="Pfam" id="PF14743"/>
    </source>
</evidence>
<comment type="caution">
    <text evidence="8">The sequence shown here is derived from an EMBL/GenBank/DDBJ whole genome shotgun (WGS) entry which is preliminary data.</text>
</comment>
<dbReference type="CDD" id="cd07896">
    <property type="entry name" value="Adenylation_kDNA_ligase_like"/>
    <property type="match status" value="1"/>
</dbReference>
<dbReference type="GO" id="GO:0005524">
    <property type="term" value="F:ATP binding"/>
    <property type="evidence" value="ECO:0007669"/>
    <property type="project" value="InterPro"/>
</dbReference>
<dbReference type="PANTHER" id="PTHR47810">
    <property type="entry name" value="DNA LIGASE"/>
    <property type="match status" value="1"/>
</dbReference>
<keyword evidence="3" id="KW-0235">DNA replication</keyword>
<dbReference type="InterPro" id="IPR050326">
    <property type="entry name" value="NAD_dep_DNA_ligaseB"/>
</dbReference>
<evidence type="ECO:0008006" key="9">
    <source>
        <dbReference type="Google" id="ProtNLM"/>
    </source>
</evidence>
<keyword evidence="5" id="KW-0234">DNA repair</keyword>
<evidence type="ECO:0000256" key="3">
    <source>
        <dbReference type="ARBA" id="ARBA00022705"/>
    </source>
</evidence>
<feature type="domain" description="DNA ligase OB-like" evidence="7">
    <location>
        <begin position="190"/>
        <end position="260"/>
    </location>
</feature>
<dbReference type="InterPro" id="IPR012310">
    <property type="entry name" value="DNA_ligase_ATP-dep_cent"/>
</dbReference>
<reference evidence="8" key="1">
    <citation type="journal article" date="2015" name="Nature">
        <title>Complex archaea that bridge the gap between prokaryotes and eukaryotes.</title>
        <authorList>
            <person name="Spang A."/>
            <person name="Saw J.H."/>
            <person name="Jorgensen S.L."/>
            <person name="Zaremba-Niedzwiedzka K."/>
            <person name="Martijn J."/>
            <person name="Lind A.E."/>
            <person name="van Eijk R."/>
            <person name="Schleper C."/>
            <person name="Guy L."/>
            <person name="Ettema T.J."/>
        </authorList>
    </citation>
    <scope>NUCLEOTIDE SEQUENCE</scope>
</reference>
<evidence type="ECO:0000256" key="1">
    <source>
        <dbReference type="ARBA" id="ARBA00001968"/>
    </source>
</evidence>
<evidence type="ECO:0000313" key="8">
    <source>
        <dbReference type="EMBL" id="KKK72162.1"/>
    </source>
</evidence>
<keyword evidence="2" id="KW-0436">Ligase</keyword>
<proteinExistence type="predicted"/>
<dbReference type="Gene3D" id="2.40.50.140">
    <property type="entry name" value="Nucleic acid-binding proteins"/>
    <property type="match status" value="1"/>
</dbReference>
<dbReference type="GO" id="GO:0006281">
    <property type="term" value="P:DNA repair"/>
    <property type="evidence" value="ECO:0007669"/>
    <property type="project" value="UniProtKB-KW"/>
</dbReference>
<keyword evidence="4" id="KW-0227">DNA damage</keyword>
<dbReference type="GO" id="GO:0006310">
    <property type="term" value="P:DNA recombination"/>
    <property type="evidence" value="ECO:0007669"/>
    <property type="project" value="InterPro"/>
</dbReference>
<evidence type="ECO:0000256" key="2">
    <source>
        <dbReference type="ARBA" id="ARBA00022598"/>
    </source>
</evidence>
<organism evidence="8">
    <name type="scientific">marine sediment metagenome</name>
    <dbReference type="NCBI Taxonomy" id="412755"/>
    <lineage>
        <taxon>unclassified sequences</taxon>
        <taxon>metagenomes</taxon>
        <taxon>ecological metagenomes</taxon>
    </lineage>
</organism>
<dbReference type="EMBL" id="LAZR01057391">
    <property type="protein sequence ID" value="KKK72162.1"/>
    <property type="molecule type" value="Genomic_DNA"/>
</dbReference>
<dbReference type="CDD" id="cd08041">
    <property type="entry name" value="OBF_kDNA_ligase_like"/>
    <property type="match status" value="1"/>
</dbReference>
<dbReference type="GO" id="GO:0006260">
    <property type="term" value="P:DNA replication"/>
    <property type="evidence" value="ECO:0007669"/>
    <property type="project" value="UniProtKB-KW"/>
</dbReference>
<dbReference type="AlphaFoldDB" id="A0A0F8XST5"/>
<accession>A0A0F8XST5</accession>
<dbReference type="PANTHER" id="PTHR47810:SF1">
    <property type="entry name" value="DNA LIGASE B"/>
    <property type="match status" value="1"/>
</dbReference>
<dbReference type="Pfam" id="PF01068">
    <property type="entry name" value="DNA_ligase_A_M"/>
    <property type="match status" value="1"/>
</dbReference>
<evidence type="ECO:0000259" key="6">
    <source>
        <dbReference type="Pfam" id="PF01068"/>
    </source>
</evidence>
<dbReference type="Pfam" id="PF14743">
    <property type="entry name" value="DNA_ligase_OB_2"/>
    <property type="match status" value="1"/>
</dbReference>
<dbReference type="PROSITE" id="PS00333">
    <property type="entry name" value="DNA_LIGASE_A2"/>
    <property type="match status" value="1"/>
</dbReference>
<comment type="cofactor">
    <cofactor evidence="1">
        <name>a divalent metal cation</name>
        <dbReference type="ChEBI" id="CHEBI:60240"/>
    </cofactor>
</comment>
<dbReference type="InterPro" id="IPR029319">
    <property type="entry name" value="DNA_ligase_OB"/>
</dbReference>
<protein>
    <recommendedName>
        <fullName evidence="9">ATP-dependent DNA ligase family profile domain-containing protein</fullName>
    </recommendedName>
</protein>
<evidence type="ECO:0000256" key="4">
    <source>
        <dbReference type="ARBA" id="ARBA00022763"/>
    </source>
</evidence>
<dbReference type="Gene3D" id="3.30.470.30">
    <property type="entry name" value="DNA ligase/mRNA capping enzyme"/>
    <property type="match status" value="1"/>
</dbReference>
<dbReference type="SUPFAM" id="SSF50249">
    <property type="entry name" value="Nucleic acid-binding proteins"/>
    <property type="match status" value="1"/>
</dbReference>
<dbReference type="Gene3D" id="3.30.1490.70">
    <property type="match status" value="1"/>
</dbReference>
<dbReference type="GO" id="GO:0003910">
    <property type="term" value="F:DNA ligase (ATP) activity"/>
    <property type="evidence" value="ECO:0007669"/>
    <property type="project" value="InterPro"/>
</dbReference>